<sequence>MKKIRIHHITEYTFSTPVELTEHRLLLRPREGHDIRIQSSRLDVSPHAQTKWYRDIYGNSVGLLSLKERADTLRIESEVVIEHYAERPLDFVVDQRAVTFPFPFEPEDRLDLLPYCTHNWPNHTQQLKQWVARFWQPGQSIETFLLLDRMNKAIVSDFGYGMREEPGVQNPNDTLRLRTGSCRDFAAFFIEACRYLGLAARFVSGYLHNPGSNQHGSTHAWSEVYLPGAGWVGFDNTSGLVAGTEHIATAVHRHPEAVPPVAGSYLSQQPIDSSLRVTVDVSQI</sequence>
<organism evidence="2 3">
    <name type="scientific">Thalassobacterium sedimentorum</name>
    <dbReference type="NCBI Taxonomy" id="3041258"/>
    <lineage>
        <taxon>Bacteria</taxon>
        <taxon>Pseudomonadati</taxon>
        <taxon>Verrucomicrobiota</taxon>
        <taxon>Opitutia</taxon>
        <taxon>Puniceicoccales</taxon>
        <taxon>Coraliomargaritaceae</taxon>
        <taxon>Thalassobacterium</taxon>
    </lineage>
</organism>
<dbReference type="InterPro" id="IPR002931">
    <property type="entry name" value="Transglutaminase-like"/>
</dbReference>
<dbReference type="Proteomes" id="UP001243717">
    <property type="component" value="Unassembled WGS sequence"/>
</dbReference>
<keyword evidence="3" id="KW-1185">Reference proteome</keyword>
<dbReference type="InterPro" id="IPR013589">
    <property type="entry name" value="Bac_transglu_N"/>
</dbReference>
<accession>A0ABU1AK36</accession>
<name>A0ABU1AK36_9BACT</name>
<dbReference type="EMBL" id="JARXIC010000020">
    <property type="protein sequence ID" value="MDQ8195180.1"/>
    <property type="molecule type" value="Genomic_DNA"/>
</dbReference>
<dbReference type="SUPFAM" id="SSF54001">
    <property type="entry name" value="Cysteine proteinases"/>
    <property type="match status" value="1"/>
</dbReference>
<dbReference type="RefSeq" id="WP_308948745.1">
    <property type="nucleotide sequence ID" value="NZ_JARXIC010000020.1"/>
</dbReference>
<protein>
    <submittedName>
        <fullName evidence="2">Transglutaminase family protein</fullName>
    </submittedName>
</protein>
<reference evidence="2 3" key="1">
    <citation type="submission" date="2023-04" db="EMBL/GenBank/DDBJ databases">
        <title>A novel bacteria isolated from coastal sediment.</title>
        <authorList>
            <person name="Liu X.-J."/>
            <person name="Du Z.-J."/>
        </authorList>
    </citation>
    <scope>NUCLEOTIDE SEQUENCE [LARGE SCALE GENOMIC DNA]</scope>
    <source>
        <strain evidence="2 3">SDUM461004</strain>
    </source>
</reference>
<feature type="domain" description="Transglutaminase-like" evidence="1">
    <location>
        <begin position="174"/>
        <end position="238"/>
    </location>
</feature>
<gene>
    <name evidence="2" type="ORF">QEH59_12140</name>
</gene>
<dbReference type="Pfam" id="PF01841">
    <property type="entry name" value="Transglut_core"/>
    <property type="match status" value="1"/>
</dbReference>
<comment type="caution">
    <text evidence="2">The sequence shown here is derived from an EMBL/GenBank/DDBJ whole genome shotgun (WGS) entry which is preliminary data.</text>
</comment>
<evidence type="ECO:0000259" key="1">
    <source>
        <dbReference type="SMART" id="SM00460"/>
    </source>
</evidence>
<dbReference type="Gene3D" id="3.10.620.30">
    <property type="match status" value="1"/>
</dbReference>
<dbReference type="PANTHER" id="PTHR33490">
    <property type="entry name" value="BLR5614 PROTEIN-RELATED"/>
    <property type="match status" value="1"/>
</dbReference>
<dbReference type="InterPro" id="IPR038765">
    <property type="entry name" value="Papain-like_cys_pep_sf"/>
</dbReference>
<proteinExistence type="predicted"/>
<dbReference type="SMART" id="SM00460">
    <property type="entry name" value="TGc"/>
    <property type="match status" value="1"/>
</dbReference>
<evidence type="ECO:0000313" key="3">
    <source>
        <dbReference type="Proteomes" id="UP001243717"/>
    </source>
</evidence>
<dbReference type="PANTHER" id="PTHR33490:SF1">
    <property type="entry name" value="SLL1233 PROTEIN"/>
    <property type="match status" value="1"/>
</dbReference>
<dbReference type="Pfam" id="PF08379">
    <property type="entry name" value="Bact_transglu_N"/>
    <property type="match status" value="1"/>
</dbReference>
<evidence type="ECO:0000313" key="2">
    <source>
        <dbReference type="EMBL" id="MDQ8195180.1"/>
    </source>
</evidence>